<comment type="caution">
    <text evidence="1">The sequence shown here is derived from an EMBL/GenBank/DDBJ whole genome shotgun (WGS) entry which is preliminary data.</text>
</comment>
<organism evidence="1 2">
    <name type="scientific">Portunus trituberculatus</name>
    <name type="common">Swimming crab</name>
    <name type="synonym">Neptunus trituberculatus</name>
    <dbReference type="NCBI Taxonomy" id="210409"/>
    <lineage>
        <taxon>Eukaryota</taxon>
        <taxon>Metazoa</taxon>
        <taxon>Ecdysozoa</taxon>
        <taxon>Arthropoda</taxon>
        <taxon>Crustacea</taxon>
        <taxon>Multicrustacea</taxon>
        <taxon>Malacostraca</taxon>
        <taxon>Eumalacostraca</taxon>
        <taxon>Eucarida</taxon>
        <taxon>Decapoda</taxon>
        <taxon>Pleocyemata</taxon>
        <taxon>Brachyura</taxon>
        <taxon>Eubrachyura</taxon>
        <taxon>Portunoidea</taxon>
        <taxon>Portunidae</taxon>
        <taxon>Portuninae</taxon>
        <taxon>Portunus</taxon>
    </lineage>
</organism>
<evidence type="ECO:0000313" key="2">
    <source>
        <dbReference type="Proteomes" id="UP000324222"/>
    </source>
</evidence>
<keyword evidence="2" id="KW-1185">Reference proteome</keyword>
<proteinExistence type="predicted"/>
<protein>
    <submittedName>
        <fullName evidence="1">Uncharacterized protein</fullName>
    </submittedName>
</protein>
<gene>
    <name evidence="1" type="ORF">E2C01_077405</name>
</gene>
<sequence length="27" mass="2820">MGAASPPKLLPLPLPIQLSLSLSLHPE</sequence>
<dbReference type="AlphaFoldDB" id="A0A5B7IK70"/>
<accession>A0A5B7IK70</accession>
<reference evidence="1 2" key="1">
    <citation type="submission" date="2019-05" db="EMBL/GenBank/DDBJ databases">
        <title>Another draft genome of Portunus trituberculatus and its Hox gene families provides insights of decapod evolution.</title>
        <authorList>
            <person name="Jeong J.-H."/>
            <person name="Song I."/>
            <person name="Kim S."/>
            <person name="Choi T."/>
            <person name="Kim D."/>
            <person name="Ryu S."/>
            <person name="Kim W."/>
        </authorList>
    </citation>
    <scope>NUCLEOTIDE SEQUENCE [LARGE SCALE GENOMIC DNA]</scope>
    <source>
        <tissue evidence="1">Muscle</tissue>
    </source>
</reference>
<evidence type="ECO:0000313" key="1">
    <source>
        <dbReference type="EMBL" id="MPC82723.1"/>
    </source>
</evidence>
<dbReference type="Proteomes" id="UP000324222">
    <property type="component" value="Unassembled WGS sequence"/>
</dbReference>
<name>A0A5B7IK70_PORTR</name>
<dbReference type="EMBL" id="VSRR010060547">
    <property type="protein sequence ID" value="MPC82723.1"/>
    <property type="molecule type" value="Genomic_DNA"/>
</dbReference>